<dbReference type="AlphaFoldDB" id="A0A1D1Z2M4"/>
<dbReference type="InterPro" id="IPR000504">
    <property type="entry name" value="RRM_dom"/>
</dbReference>
<dbReference type="GO" id="GO:1901259">
    <property type="term" value="P:chloroplast rRNA processing"/>
    <property type="evidence" value="ECO:0007669"/>
    <property type="project" value="TreeGrafter"/>
</dbReference>
<dbReference type="InterPro" id="IPR050502">
    <property type="entry name" value="Euk_RNA-bind_prot"/>
</dbReference>
<name>A0A1D1Z2M4_9ARAE</name>
<dbReference type="CDD" id="cd00590">
    <property type="entry name" value="RRM_SF"/>
    <property type="match status" value="1"/>
</dbReference>
<feature type="non-terminal residue" evidence="5">
    <location>
        <position position="1"/>
    </location>
</feature>
<evidence type="ECO:0000313" key="5">
    <source>
        <dbReference type="EMBL" id="JAT61157.1"/>
    </source>
</evidence>
<keyword evidence="5" id="KW-0687">Ribonucleoprotein</keyword>
<dbReference type="InterPro" id="IPR012677">
    <property type="entry name" value="Nucleotide-bd_a/b_plait_sf"/>
</dbReference>
<gene>
    <name evidence="5" type="primary">ROC5_1</name>
    <name evidence="5" type="ORF">g.27320</name>
</gene>
<protein>
    <submittedName>
        <fullName evidence="5">Ribonucleoprotein, chloroplastic</fullName>
    </submittedName>
</protein>
<organism evidence="5">
    <name type="scientific">Anthurium amnicola</name>
    <dbReference type="NCBI Taxonomy" id="1678845"/>
    <lineage>
        <taxon>Eukaryota</taxon>
        <taxon>Viridiplantae</taxon>
        <taxon>Streptophyta</taxon>
        <taxon>Embryophyta</taxon>
        <taxon>Tracheophyta</taxon>
        <taxon>Spermatophyta</taxon>
        <taxon>Magnoliopsida</taxon>
        <taxon>Liliopsida</taxon>
        <taxon>Araceae</taxon>
        <taxon>Pothoideae</taxon>
        <taxon>Potheae</taxon>
        <taxon>Anthurium</taxon>
    </lineage>
</organism>
<dbReference type="EMBL" id="GDJX01006779">
    <property type="protein sequence ID" value="JAT61157.1"/>
    <property type="molecule type" value="Transcribed_RNA"/>
</dbReference>
<feature type="region of interest" description="Disordered" evidence="3">
    <location>
        <begin position="305"/>
        <end position="326"/>
    </location>
</feature>
<feature type="domain" description="RRM" evidence="4">
    <location>
        <begin position="136"/>
        <end position="213"/>
    </location>
</feature>
<evidence type="ECO:0000259" key="4">
    <source>
        <dbReference type="PROSITE" id="PS50102"/>
    </source>
</evidence>
<feature type="domain" description="RRM" evidence="4">
    <location>
        <begin position="227"/>
        <end position="306"/>
    </location>
</feature>
<evidence type="ECO:0000256" key="1">
    <source>
        <dbReference type="ARBA" id="ARBA00022884"/>
    </source>
</evidence>
<dbReference type="InterPro" id="IPR035979">
    <property type="entry name" value="RBD_domain_sf"/>
</dbReference>
<dbReference type="SUPFAM" id="SSF54928">
    <property type="entry name" value="RNA-binding domain, RBD"/>
    <property type="match status" value="1"/>
</dbReference>
<dbReference type="Gene3D" id="3.30.70.330">
    <property type="match status" value="2"/>
</dbReference>
<dbReference type="PROSITE" id="PS50102">
    <property type="entry name" value="RRM"/>
    <property type="match status" value="2"/>
</dbReference>
<dbReference type="PANTHER" id="PTHR48025">
    <property type="entry name" value="OS02G0815200 PROTEIN"/>
    <property type="match status" value="1"/>
</dbReference>
<dbReference type="GO" id="GO:1990904">
    <property type="term" value="C:ribonucleoprotein complex"/>
    <property type="evidence" value="ECO:0007669"/>
    <property type="project" value="UniProtKB-KW"/>
</dbReference>
<dbReference type="PANTHER" id="PTHR48025:SF17">
    <property type="entry name" value="28 KDA RIBONUCLEOPROTEIN, CHLOROPLASTIC"/>
    <property type="match status" value="1"/>
</dbReference>
<dbReference type="Pfam" id="PF00076">
    <property type="entry name" value="RRM_1"/>
    <property type="match status" value="2"/>
</dbReference>
<evidence type="ECO:0000256" key="3">
    <source>
        <dbReference type="SAM" id="MobiDB-lite"/>
    </source>
</evidence>
<keyword evidence="1 2" id="KW-0694">RNA-binding</keyword>
<dbReference type="SMART" id="SM00360">
    <property type="entry name" value="RRM"/>
    <property type="match status" value="2"/>
</dbReference>
<dbReference type="GO" id="GO:0009535">
    <property type="term" value="C:chloroplast thylakoid membrane"/>
    <property type="evidence" value="ECO:0007669"/>
    <property type="project" value="TreeGrafter"/>
</dbReference>
<dbReference type="GO" id="GO:0003729">
    <property type="term" value="F:mRNA binding"/>
    <property type="evidence" value="ECO:0007669"/>
    <property type="project" value="TreeGrafter"/>
</dbReference>
<reference evidence="5" key="1">
    <citation type="submission" date="2015-07" db="EMBL/GenBank/DDBJ databases">
        <title>Transcriptome Assembly of Anthurium amnicola.</title>
        <authorList>
            <person name="Suzuki J."/>
        </authorList>
    </citation>
    <scope>NUCLEOTIDE SEQUENCE</scope>
</reference>
<accession>A0A1D1Z2M4</accession>
<sequence>KEDWIWQLTSHRNLFRLTAPLSPLSQSALLMALFFPPAFRSSPSQPTHLFAPHGSRPQSPRSLSAHGLFPWPPLLSSTSASIATAGVTGAPATASTAIQRVGRRVWGCSFRPAALSSSGSEAAVVGAPQETGYSRTRLIAQNIPWVCTAEDIRRLFEQHGSVVDVELSMHNKTRNRGLAFITMGSEEEALAALNNLDSYQLDGRLIRVAFARTLKTKSSTLTGEPKYGVFVGNLDWRVRSRKLRELFASSNPNVMSAEVIFQSNPRRSAGYGFVSFRSREEAEAAVSAFNGKKLLGREIRLAFRKEPTANSGGDPNDSDQFEDKST</sequence>
<evidence type="ECO:0000256" key="2">
    <source>
        <dbReference type="PROSITE-ProRule" id="PRU00176"/>
    </source>
</evidence>
<proteinExistence type="predicted"/>